<dbReference type="InterPro" id="IPR012340">
    <property type="entry name" value="NA-bd_OB-fold"/>
</dbReference>
<dbReference type="Gramene" id="KFK24329">
    <property type="protein sequence ID" value="KFK24329"/>
    <property type="gene ID" value="AALP_AAs43932U000200"/>
</dbReference>
<dbReference type="GO" id="GO:0003746">
    <property type="term" value="F:translation elongation factor activity"/>
    <property type="evidence" value="ECO:0007669"/>
    <property type="project" value="InterPro"/>
</dbReference>
<organism evidence="2 3">
    <name type="scientific">Arabis alpina</name>
    <name type="common">Alpine rock-cress</name>
    <dbReference type="NCBI Taxonomy" id="50452"/>
    <lineage>
        <taxon>Eukaryota</taxon>
        <taxon>Viridiplantae</taxon>
        <taxon>Streptophyta</taxon>
        <taxon>Embryophyta</taxon>
        <taxon>Tracheophyta</taxon>
        <taxon>Spermatophyta</taxon>
        <taxon>Magnoliopsida</taxon>
        <taxon>eudicotyledons</taxon>
        <taxon>Gunneridae</taxon>
        <taxon>Pentapetalae</taxon>
        <taxon>rosids</taxon>
        <taxon>malvids</taxon>
        <taxon>Brassicales</taxon>
        <taxon>Brassicaceae</taxon>
        <taxon>Arabideae</taxon>
        <taxon>Arabis</taxon>
    </lineage>
</organism>
<name>A0A087G377_ARAAL</name>
<dbReference type="EMBL" id="KL969932">
    <property type="protein sequence ID" value="KFK24329.1"/>
    <property type="molecule type" value="Genomic_DNA"/>
</dbReference>
<evidence type="ECO:0000313" key="3">
    <source>
        <dbReference type="Proteomes" id="UP000029120"/>
    </source>
</evidence>
<evidence type="ECO:0000313" key="2">
    <source>
        <dbReference type="EMBL" id="KFK24329.1"/>
    </source>
</evidence>
<protein>
    <recommendedName>
        <fullName evidence="1">Translation initiation factor 5A C-terminal domain-containing protein</fullName>
    </recommendedName>
</protein>
<dbReference type="InterPro" id="IPR020189">
    <property type="entry name" value="IF5A_C"/>
</dbReference>
<dbReference type="GO" id="GO:0045901">
    <property type="term" value="P:positive regulation of translational elongation"/>
    <property type="evidence" value="ECO:0007669"/>
    <property type="project" value="InterPro"/>
</dbReference>
<evidence type="ECO:0000259" key="1">
    <source>
        <dbReference type="Pfam" id="PF01287"/>
    </source>
</evidence>
<dbReference type="SUPFAM" id="SSF50249">
    <property type="entry name" value="Nucleic acid-binding proteins"/>
    <property type="match status" value="1"/>
</dbReference>
<feature type="domain" description="Translation initiation factor 5A C-terminal" evidence="1">
    <location>
        <begin position="14"/>
        <end position="52"/>
    </location>
</feature>
<dbReference type="AlphaFoldDB" id="A0A087G377"/>
<dbReference type="GO" id="GO:0045905">
    <property type="term" value="P:positive regulation of translational termination"/>
    <property type="evidence" value="ECO:0007669"/>
    <property type="project" value="InterPro"/>
</dbReference>
<dbReference type="Proteomes" id="UP000029120">
    <property type="component" value="Unassembled WGS sequence"/>
</dbReference>
<keyword evidence="3" id="KW-1185">Reference proteome</keyword>
<dbReference type="Gene3D" id="2.40.50.140">
    <property type="entry name" value="Nucleic acid-binding proteins"/>
    <property type="match status" value="1"/>
</dbReference>
<gene>
    <name evidence="2" type="ORF">AALP_AAs43932U000200</name>
</gene>
<sequence length="55" mass="6380">MLPRHLSLFTAYQLPADNEPLRTELKTAFEEGRKIVVYVLSAMGEEKIVSMRDRE</sequence>
<dbReference type="GO" id="GO:0043022">
    <property type="term" value="F:ribosome binding"/>
    <property type="evidence" value="ECO:0007669"/>
    <property type="project" value="InterPro"/>
</dbReference>
<reference evidence="3" key="1">
    <citation type="journal article" date="2015" name="Nat. Plants">
        <title>Genome expansion of Arabis alpina linked with retrotransposition and reduced symmetric DNA methylation.</title>
        <authorList>
            <person name="Willing E.M."/>
            <person name="Rawat V."/>
            <person name="Mandakova T."/>
            <person name="Maumus F."/>
            <person name="James G.V."/>
            <person name="Nordstroem K.J."/>
            <person name="Becker C."/>
            <person name="Warthmann N."/>
            <person name="Chica C."/>
            <person name="Szarzynska B."/>
            <person name="Zytnicki M."/>
            <person name="Albani M.C."/>
            <person name="Kiefer C."/>
            <person name="Bergonzi S."/>
            <person name="Castaings L."/>
            <person name="Mateos J.L."/>
            <person name="Berns M.C."/>
            <person name="Bujdoso N."/>
            <person name="Piofczyk T."/>
            <person name="de Lorenzo L."/>
            <person name="Barrero-Sicilia C."/>
            <person name="Mateos I."/>
            <person name="Piednoel M."/>
            <person name="Hagmann J."/>
            <person name="Chen-Min-Tao R."/>
            <person name="Iglesias-Fernandez R."/>
            <person name="Schuster S.C."/>
            <person name="Alonso-Blanco C."/>
            <person name="Roudier F."/>
            <person name="Carbonero P."/>
            <person name="Paz-Ares J."/>
            <person name="Davis S.J."/>
            <person name="Pecinka A."/>
            <person name="Quesneville H."/>
            <person name="Colot V."/>
            <person name="Lysak M.A."/>
            <person name="Weigel D."/>
            <person name="Coupland G."/>
            <person name="Schneeberger K."/>
        </authorList>
    </citation>
    <scope>NUCLEOTIDE SEQUENCE [LARGE SCALE GENOMIC DNA]</scope>
    <source>
        <strain evidence="3">cv. Pajares</strain>
    </source>
</reference>
<proteinExistence type="predicted"/>
<dbReference type="Pfam" id="PF01287">
    <property type="entry name" value="eIF-5a"/>
    <property type="match status" value="1"/>
</dbReference>
<dbReference type="GO" id="GO:0003723">
    <property type="term" value="F:RNA binding"/>
    <property type="evidence" value="ECO:0007669"/>
    <property type="project" value="InterPro"/>
</dbReference>
<accession>A0A087G377</accession>